<evidence type="ECO:0000313" key="2">
    <source>
        <dbReference type="Proteomes" id="UP000785613"/>
    </source>
</evidence>
<organism evidence="1 2">
    <name type="scientific">Massilia rubra</name>
    <dbReference type="NCBI Taxonomy" id="2607910"/>
    <lineage>
        <taxon>Bacteria</taxon>
        <taxon>Pseudomonadati</taxon>
        <taxon>Pseudomonadota</taxon>
        <taxon>Betaproteobacteria</taxon>
        <taxon>Burkholderiales</taxon>
        <taxon>Oxalobacteraceae</taxon>
        <taxon>Telluria group</taxon>
        <taxon>Massilia</taxon>
    </lineage>
</organism>
<name>A0ABX0LSP4_9BURK</name>
<keyword evidence="2" id="KW-1185">Reference proteome</keyword>
<dbReference type="RefSeq" id="WP_167231632.1">
    <property type="nucleotide sequence ID" value="NZ_VUYU01000034.1"/>
</dbReference>
<evidence type="ECO:0000313" key="1">
    <source>
        <dbReference type="EMBL" id="NHZ37814.1"/>
    </source>
</evidence>
<protein>
    <submittedName>
        <fullName evidence="1">Uncharacterized protein</fullName>
    </submittedName>
</protein>
<dbReference type="Proteomes" id="UP000785613">
    <property type="component" value="Unassembled WGS sequence"/>
</dbReference>
<accession>A0ABX0LSP4</accession>
<gene>
    <name evidence="1" type="ORF">F0185_30070</name>
</gene>
<sequence length="147" mass="16581">MGTYSDYIHLQREFVQPVGDAGRVVVADDLIGKLGAFLDAHASDFMVTYHACSLLAQFYRLRTRDRSVHLFDALNMTLRNKRVLIALFLSPRDRHPLPARVENYDAGAIWLAIDDLPHGDDKANCIGRFAHVLSRELLDRAYTAVLA</sequence>
<comment type="caution">
    <text evidence="1">The sequence shown here is derived from an EMBL/GenBank/DDBJ whole genome shotgun (WGS) entry which is preliminary data.</text>
</comment>
<reference evidence="1 2" key="1">
    <citation type="submission" date="2019-09" db="EMBL/GenBank/DDBJ databases">
        <title>Taxonomy of Antarctic Massilia spp.: description of Massilia rubra sp. nov., Massilia aquatica sp. nov., Massilia mucilaginosa sp. nov., Massilia frigida sp. nov. isolated from streams, lakes and regoliths.</title>
        <authorList>
            <person name="Holochova P."/>
            <person name="Sedlacek I."/>
            <person name="Kralova S."/>
            <person name="Maslanova I."/>
            <person name="Busse H.-J."/>
            <person name="Stankova E."/>
            <person name="Vrbovska V."/>
            <person name="Kovarovic V."/>
            <person name="Bartak M."/>
            <person name="Svec P."/>
            <person name="Pantucek R."/>
        </authorList>
    </citation>
    <scope>NUCLEOTIDE SEQUENCE [LARGE SCALE GENOMIC DNA]</scope>
    <source>
        <strain evidence="1 2">CCM 8692</strain>
    </source>
</reference>
<dbReference type="EMBL" id="VUYU01000034">
    <property type="protein sequence ID" value="NHZ37814.1"/>
    <property type="molecule type" value="Genomic_DNA"/>
</dbReference>
<proteinExistence type="predicted"/>